<keyword evidence="5" id="KW-1185">Reference proteome</keyword>
<feature type="domain" description="Methyltransferase" evidence="3">
    <location>
        <begin position="48"/>
        <end position="138"/>
    </location>
</feature>
<keyword evidence="2 4" id="KW-0808">Transferase</keyword>
<dbReference type="Pfam" id="PF13649">
    <property type="entry name" value="Methyltransf_25"/>
    <property type="match status" value="1"/>
</dbReference>
<dbReference type="SUPFAM" id="SSF53335">
    <property type="entry name" value="S-adenosyl-L-methionine-dependent methyltransferases"/>
    <property type="match status" value="1"/>
</dbReference>
<keyword evidence="1 4" id="KW-0489">Methyltransferase</keyword>
<name>A0ABU1FR52_9MICC</name>
<sequence>MASSPGQVSAAYGARAAEYIAALGSLDAMAYKDVETITDWADGLEGLVLDAGCGPGHWTKLLQSRGVSVRGIDMVPAFIRHASRRYPDVSFQLGTLESLPAAAESLGGILAWYSIIHTEPQEVPGLLEGFFRSLRPGGSVLLGVFEGPDLRPFDHAVAPAYTWPVPEIRHALLGAGFRVSRTVTRQDQGSRPHAALIAERPAVTL</sequence>
<dbReference type="PANTHER" id="PTHR43861">
    <property type="entry name" value="TRANS-ACONITATE 2-METHYLTRANSFERASE-RELATED"/>
    <property type="match status" value="1"/>
</dbReference>
<dbReference type="Proteomes" id="UP001260872">
    <property type="component" value="Unassembled WGS sequence"/>
</dbReference>
<evidence type="ECO:0000256" key="2">
    <source>
        <dbReference type="ARBA" id="ARBA00022679"/>
    </source>
</evidence>
<gene>
    <name evidence="4" type="ORF">RH857_02945</name>
</gene>
<dbReference type="InterPro" id="IPR041698">
    <property type="entry name" value="Methyltransf_25"/>
</dbReference>
<evidence type="ECO:0000313" key="4">
    <source>
        <dbReference type="EMBL" id="MDR5711098.1"/>
    </source>
</evidence>
<protein>
    <submittedName>
        <fullName evidence="4">Class I SAM-dependent methyltransferase</fullName>
        <ecNumber evidence="4">2.1.-.-</ecNumber>
    </submittedName>
</protein>
<dbReference type="InterPro" id="IPR029063">
    <property type="entry name" value="SAM-dependent_MTases_sf"/>
</dbReference>
<dbReference type="GO" id="GO:0032259">
    <property type="term" value="P:methylation"/>
    <property type="evidence" value="ECO:0007669"/>
    <property type="project" value="UniProtKB-KW"/>
</dbReference>
<dbReference type="EMBL" id="JAVKGT010000005">
    <property type="protein sequence ID" value="MDR5711098.1"/>
    <property type="molecule type" value="Genomic_DNA"/>
</dbReference>
<dbReference type="GO" id="GO:0008168">
    <property type="term" value="F:methyltransferase activity"/>
    <property type="evidence" value="ECO:0007669"/>
    <property type="project" value="UniProtKB-KW"/>
</dbReference>
<organism evidence="4 5">
    <name type="scientific">Nesterenkonia flava</name>
    <dbReference type="NCBI Taxonomy" id="469799"/>
    <lineage>
        <taxon>Bacteria</taxon>
        <taxon>Bacillati</taxon>
        <taxon>Actinomycetota</taxon>
        <taxon>Actinomycetes</taxon>
        <taxon>Micrococcales</taxon>
        <taxon>Micrococcaceae</taxon>
        <taxon>Nesterenkonia</taxon>
    </lineage>
</organism>
<evidence type="ECO:0000256" key="1">
    <source>
        <dbReference type="ARBA" id="ARBA00022603"/>
    </source>
</evidence>
<reference evidence="5" key="1">
    <citation type="submission" date="2023-07" db="EMBL/GenBank/DDBJ databases">
        <title>Description of three actinobacteria isolated from air of manufacturing shop in a pharmaceutical factory.</title>
        <authorList>
            <person name="Zhang D.-F."/>
        </authorList>
    </citation>
    <scope>NUCLEOTIDE SEQUENCE [LARGE SCALE GENOMIC DNA]</scope>
    <source>
        <strain evidence="5">CCTCC AB 207010</strain>
    </source>
</reference>
<dbReference type="PANTHER" id="PTHR43861:SF1">
    <property type="entry name" value="TRANS-ACONITATE 2-METHYLTRANSFERASE"/>
    <property type="match status" value="1"/>
</dbReference>
<dbReference type="CDD" id="cd02440">
    <property type="entry name" value="AdoMet_MTases"/>
    <property type="match status" value="1"/>
</dbReference>
<dbReference type="RefSeq" id="WP_310536484.1">
    <property type="nucleotide sequence ID" value="NZ_BAAAOC010000024.1"/>
</dbReference>
<accession>A0ABU1FR52</accession>
<dbReference type="EC" id="2.1.-.-" evidence="4"/>
<evidence type="ECO:0000313" key="5">
    <source>
        <dbReference type="Proteomes" id="UP001260872"/>
    </source>
</evidence>
<comment type="caution">
    <text evidence="4">The sequence shown here is derived from an EMBL/GenBank/DDBJ whole genome shotgun (WGS) entry which is preliminary data.</text>
</comment>
<evidence type="ECO:0000259" key="3">
    <source>
        <dbReference type="Pfam" id="PF13649"/>
    </source>
</evidence>
<dbReference type="Gene3D" id="3.40.50.150">
    <property type="entry name" value="Vaccinia Virus protein VP39"/>
    <property type="match status" value="1"/>
</dbReference>
<proteinExistence type="predicted"/>